<accession>A0A7W9SVM5</accession>
<evidence type="ECO:0000256" key="10">
    <source>
        <dbReference type="ARBA" id="ARBA00047445"/>
    </source>
</evidence>
<comment type="function">
    <text evidence="1">Involved in the catabolism of quinolinic acid (QA).</text>
</comment>
<evidence type="ECO:0000256" key="11">
    <source>
        <dbReference type="ARBA" id="ARBA00069173"/>
    </source>
</evidence>
<comment type="caution">
    <text evidence="16">The sequence shown here is derived from an EMBL/GenBank/DDBJ whole genome shotgun (WGS) entry which is preliminary data.</text>
</comment>
<dbReference type="GO" id="GO:0009435">
    <property type="term" value="P:NAD+ biosynthetic process"/>
    <property type="evidence" value="ECO:0007669"/>
    <property type="project" value="UniProtKB-UniPathway"/>
</dbReference>
<protein>
    <recommendedName>
        <fullName evidence="11">Probable nicotinate-nucleotide pyrophosphorylase [carboxylating]</fullName>
        <ecNumber evidence="5">2.4.2.19</ecNumber>
    </recommendedName>
    <alternativeName>
        <fullName evidence="9">Quinolinate phosphoribosyltransferase [decarboxylating]</fullName>
    </alternativeName>
</protein>
<comment type="catalytic activity">
    <reaction evidence="10">
        <text>nicotinate beta-D-ribonucleotide + CO2 + diphosphate = quinolinate + 5-phospho-alpha-D-ribose 1-diphosphate + 2 H(+)</text>
        <dbReference type="Rhea" id="RHEA:12733"/>
        <dbReference type="ChEBI" id="CHEBI:15378"/>
        <dbReference type="ChEBI" id="CHEBI:16526"/>
        <dbReference type="ChEBI" id="CHEBI:29959"/>
        <dbReference type="ChEBI" id="CHEBI:33019"/>
        <dbReference type="ChEBI" id="CHEBI:57502"/>
        <dbReference type="ChEBI" id="CHEBI:58017"/>
        <dbReference type="EC" id="2.4.2.19"/>
    </reaction>
</comment>
<dbReference type="PIRSF" id="PIRSF006250">
    <property type="entry name" value="NadC_ModD"/>
    <property type="match status" value="1"/>
</dbReference>
<feature type="binding site" evidence="13">
    <location>
        <begin position="240"/>
        <end position="242"/>
    </location>
    <ligand>
        <name>substrate</name>
    </ligand>
</feature>
<dbReference type="InterPro" id="IPR004393">
    <property type="entry name" value="NadC"/>
</dbReference>
<evidence type="ECO:0000256" key="12">
    <source>
        <dbReference type="PIRNR" id="PIRNR006250"/>
    </source>
</evidence>
<evidence type="ECO:0000313" key="17">
    <source>
        <dbReference type="Proteomes" id="UP000520814"/>
    </source>
</evidence>
<dbReference type="SUPFAM" id="SSF51690">
    <property type="entry name" value="Nicotinate/Quinolinate PRTase C-terminal domain-like"/>
    <property type="match status" value="1"/>
</dbReference>
<organism evidence="16 17">
    <name type="scientific">Armatimonas rosea</name>
    <dbReference type="NCBI Taxonomy" id="685828"/>
    <lineage>
        <taxon>Bacteria</taxon>
        <taxon>Bacillati</taxon>
        <taxon>Armatimonadota</taxon>
        <taxon>Armatimonadia</taxon>
        <taxon>Armatimonadales</taxon>
        <taxon>Armatimonadaceae</taxon>
        <taxon>Armatimonas</taxon>
    </lineage>
</organism>
<dbReference type="InterPro" id="IPR027277">
    <property type="entry name" value="NadC/ModD"/>
</dbReference>
<feature type="binding site" evidence="13">
    <location>
        <begin position="261"/>
        <end position="263"/>
    </location>
    <ligand>
        <name>substrate</name>
    </ligand>
</feature>
<evidence type="ECO:0000256" key="2">
    <source>
        <dbReference type="ARBA" id="ARBA00004893"/>
    </source>
</evidence>
<evidence type="ECO:0000256" key="5">
    <source>
        <dbReference type="ARBA" id="ARBA00011944"/>
    </source>
</evidence>
<evidence type="ECO:0000256" key="8">
    <source>
        <dbReference type="ARBA" id="ARBA00022679"/>
    </source>
</evidence>
<dbReference type="InterPro" id="IPR037128">
    <property type="entry name" value="Quinolinate_PRibosylTase_N_sf"/>
</dbReference>
<evidence type="ECO:0000256" key="1">
    <source>
        <dbReference type="ARBA" id="ARBA00003237"/>
    </source>
</evidence>
<evidence type="ECO:0000256" key="13">
    <source>
        <dbReference type="PIRSR" id="PIRSR006250-1"/>
    </source>
</evidence>
<feature type="binding site" evidence="13">
    <location>
        <position position="99"/>
    </location>
    <ligand>
        <name>substrate</name>
    </ligand>
</feature>
<sequence length="280" mass="29256">MKLLPIQYEETVRAALIEDIGAGDVTTLLSVPAENRARGVFLVKAEGVLCGLEVAACAFRLVDPAIEFTPLVVDGTRVSYGDIVAKLSGPAQSLLTGERVALNFSQRLSGTASLTRRFVDAVAGTKARIVDTRKTTPGLRTLEKYAVRCGGGHNHRYGLGDGVLIKDNHLAAGGGVAACVARAREHAPHPLRIEVECKTLAQVDEAVAAGADILLLDNMSNEQLRVAVEKIAGRALAEASGGVNLATVRGIAETGVDIISVGALTHSAAALDISLDFDES</sequence>
<dbReference type="InterPro" id="IPR036068">
    <property type="entry name" value="Nicotinate_pribotase-like_C"/>
</dbReference>
<dbReference type="InterPro" id="IPR013785">
    <property type="entry name" value="Aldolase_TIM"/>
</dbReference>
<name>A0A7W9SVM5_ARMRO</name>
<reference evidence="16 17" key="1">
    <citation type="submission" date="2020-08" db="EMBL/GenBank/DDBJ databases">
        <title>Genomic Encyclopedia of Type Strains, Phase IV (KMG-IV): sequencing the most valuable type-strain genomes for metagenomic binning, comparative biology and taxonomic classification.</title>
        <authorList>
            <person name="Goeker M."/>
        </authorList>
    </citation>
    <scope>NUCLEOTIDE SEQUENCE [LARGE SCALE GENOMIC DNA]</scope>
    <source>
        <strain evidence="16 17">DSM 23562</strain>
    </source>
</reference>
<dbReference type="Pfam" id="PF01729">
    <property type="entry name" value="QRPTase_C"/>
    <property type="match status" value="1"/>
</dbReference>
<dbReference type="PANTHER" id="PTHR32179">
    <property type="entry name" value="NICOTINATE-NUCLEOTIDE PYROPHOSPHORYLASE [CARBOXYLATING]"/>
    <property type="match status" value="1"/>
</dbReference>
<evidence type="ECO:0000259" key="14">
    <source>
        <dbReference type="Pfam" id="PF01729"/>
    </source>
</evidence>
<feature type="binding site" evidence="13">
    <location>
        <position position="156"/>
    </location>
    <ligand>
        <name>substrate</name>
    </ligand>
</feature>
<dbReference type="InterPro" id="IPR002638">
    <property type="entry name" value="Quinolinate_PRibosylTrfase_C"/>
</dbReference>
<dbReference type="NCBIfam" id="TIGR00078">
    <property type="entry name" value="nadC"/>
    <property type="match status" value="1"/>
</dbReference>
<gene>
    <name evidence="16" type="ORF">HNQ39_005017</name>
</gene>
<feature type="binding site" evidence="13">
    <location>
        <position position="166"/>
    </location>
    <ligand>
        <name>substrate</name>
    </ligand>
</feature>
<keyword evidence="7 12" id="KW-0328">Glycosyltransferase</keyword>
<dbReference type="Gene3D" id="3.20.20.70">
    <property type="entry name" value="Aldolase class I"/>
    <property type="match status" value="1"/>
</dbReference>
<evidence type="ECO:0000259" key="15">
    <source>
        <dbReference type="Pfam" id="PF02749"/>
    </source>
</evidence>
<dbReference type="Pfam" id="PF02749">
    <property type="entry name" value="QRPTase_N"/>
    <property type="match status" value="1"/>
</dbReference>
<keyword evidence="17" id="KW-1185">Reference proteome</keyword>
<evidence type="ECO:0000256" key="9">
    <source>
        <dbReference type="ARBA" id="ARBA00033102"/>
    </source>
</evidence>
<keyword evidence="8 12" id="KW-0808">Transferase</keyword>
<feature type="binding site" evidence="13">
    <location>
        <position position="217"/>
    </location>
    <ligand>
        <name>substrate</name>
    </ligand>
</feature>
<dbReference type="FunFam" id="3.20.20.70:FF:000030">
    <property type="entry name" value="Nicotinate-nucleotide pyrophosphorylase, carboxylating"/>
    <property type="match status" value="1"/>
</dbReference>
<evidence type="ECO:0000313" key="16">
    <source>
        <dbReference type="EMBL" id="MBB6053185.1"/>
    </source>
</evidence>
<feature type="binding site" evidence="13">
    <location>
        <position position="196"/>
    </location>
    <ligand>
        <name>substrate</name>
    </ligand>
</feature>
<dbReference type="FunFam" id="3.90.1170.20:FF:000001">
    <property type="entry name" value="Nicotinate-nucleotide diphosphorylase (Carboxylating)"/>
    <property type="match status" value="1"/>
</dbReference>
<dbReference type="InterPro" id="IPR022412">
    <property type="entry name" value="Quinolinate_PRibosylTrfase_N"/>
</dbReference>
<comment type="subunit">
    <text evidence="4">Hexamer formed by 3 homodimers.</text>
</comment>
<comment type="similarity">
    <text evidence="3 12">Belongs to the NadC/ModD family.</text>
</comment>
<feature type="domain" description="Quinolinate phosphoribosyl transferase N-terminal" evidence="15">
    <location>
        <begin position="24"/>
        <end position="109"/>
    </location>
</feature>
<dbReference type="EMBL" id="JACHGW010000005">
    <property type="protein sequence ID" value="MBB6053185.1"/>
    <property type="molecule type" value="Genomic_DNA"/>
</dbReference>
<dbReference type="Proteomes" id="UP000520814">
    <property type="component" value="Unassembled WGS sequence"/>
</dbReference>
<feature type="domain" description="Quinolinate phosphoribosyl transferase C-terminal" evidence="14">
    <location>
        <begin position="112"/>
        <end position="276"/>
    </location>
</feature>
<dbReference type="AlphaFoldDB" id="A0A7W9SVM5"/>
<dbReference type="GO" id="GO:0005737">
    <property type="term" value="C:cytoplasm"/>
    <property type="evidence" value="ECO:0007669"/>
    <property type="project" value="TreeGrafter"/>
</dbReference>
<dbReference type="GO" id="GO:0004514">
    <property type="term" value="F:nicotinate-nucleotide diphosphorylase (carboxylating) activity"/>
    <property type="evidence" value="ECO:0007669"/>
    <property type="project" value="UniProtKB-EC"/>
</dbReference>
<comment type="pathway">
    <text evidence="2">Cofactor biosynthesis; NAD(+) biosynthesis; nicotinate D-ribonucleotide from quinolinate: step 1/1.</text>
</comment>
<dbReference type="CDD" id="cd01572">
    <property type="entry name" value="QPRTase"/>
    <property type="match status" value="1"/>
</dbReference>
<evidence type="ECO:0000256" key="3">
    <source>
        <dbReference type="ARBA" id="ARBA00009400"/>
    </source>
</evidence>
<evidence type="ECO:0000256" key="7">
    <source>
        <dbReference type="ARBA" id="ARBA00022676"/>
    </source>
</evidence>
<dbReference type="PANTHER" id="PTHR32179:SF3">
    <property type="entry name" value="NICOTINATE-NUCLEOTIDE PYROPHOSPHORYLASE [CARBOXYLATING]"/>
    <property type="match status" value="1"/>
</dbReference>
<feature type="binding site" evidence="13">
    <location>
        <begin position="132"/>
        <end position="134"/>
    </location>
    <ligand>
        <name>substrate</name>
    </ligand>
</feature>
<dbReference type="GO" id="GO:0034213">
    <property type="term" value="P:quinolinate catabolic process"/>
    <property type="evidence" value="ECO:0007669"/>
    <property type="project" value="TreeGrafter"/>
</dbReference>
<dbReference type="EC" id="2.4.2.19" evidence="5"/>
<dbReference type="SUPFAM" id="SSF54675">
    <property type="entry name" value="Nicotinate/Quinolinate PRTase N-terminal domain-like"/>
    <property type="match status" value="1"/>
</dbReference>
<proteinExistence type="inferred from homology"/>
<keyword evidence="6" id="KW-0662">Pyridine nucleotide biosynthesis</keyword>
<dbReference type="RefSeq" id="WP_184203223.1">
    <property type="nucleotide sequence ID" value="NZ_JACHGW010000005.1"/>
</dbReference>
<dbReference type="Gene3D" id="3.90.1170.20">
    <property type="entry name" value="Quinolinate phosphoribosyl transferase, N-terminal domain"/>
    <property type="match status" value="1"/>
</dbReference>
<dbReference type="UniPathway" id="UPA00253">
    <property type="reaction ID" value="UER00331"/>
</dbReference>
<evidence type="ECO:0000256" key="4">
    <source>
        <dbReference type="ARBA" id="ARBA00011218"/>
    </source>
</evidence>
<evidence type="ECO:0000256" key="6">
    <source>
        <dbReference type="ARBA" id="ARBA00022642"/>
    </source>
</evidence>